<accession>A0A969TVK1</accession>
<feature type="transmembrane region" description="Helical" evidence="8">
    <location>
        <begin position="199"/>
        <end position="221"/>
    </location>
</feature>
<feature type="transmembrane region" description="Helical" evidence="8">
    <location>
        <begin position="46"/>
        <end position="64"/>
    </location>
</feature>
<dbReference type="PANTHER" id="PTHR30269">
    <property type="entry name" value="TRANSMEMBRANE PROTEIN YFCA"/>
    <property type="match status" value="1"/>
</dbReference>
<evidence type="ECO:0000313" key="10">
    <source>
        <dbReference type="Proteomes" id="UP000752012"/>
    </source>
</evidence>
<keyword evidence="10" id="KW-1185">Reference proteome</keyword>
<evidence type="ECO:0000256" key="4">
    <source>
        <dbReference type="ARBA" id="ARBA00022475"/>
    </source>
</evidence>
<dbReference type="RefSeq" id="WP_168007243.1">
    <property type="nucleotide sequence ID" value="NZ_JAATHJ010000016.1"/>
</dbReference>
<feature type="transmembrane region" description="Helical" evidence="8">
    <location>
        <begin position="7"/>
        <end position="40"/>
    </location>
</feature>
<comment type="similarity">
    <text evidence="2 8">Belongs to the 4-toluene sulfonate uptake permease (TSUP) (TC 2.A.102) family.</text>
</comment>
<dbReference type="AlphaFoldDB" id="A0A969TVK1"/>
<keyword evidence="7 8" id="KW-0472">Membrane</keyword>
<feature type="transmembrane region" description="Helical" evidence="8">
    <location>
        <begin position="132"/>
        <end position="162"/>
    </location>
</feature>
<proteinExistence type="inferred from homology"/>
<dbReference type="PANTHER" id="PTHR30269:SF23">
    <property type="entry name" value="MEMBRANE TRANSPORTER PROTEIN YDHB-RELATED"/>
    <property type="match status" value="1"/>
</dbReference>
<evidence type="ECO:0000256" key="6">
    <source>
        <dbReference type="ARBA" id="ARBA00022989"/>
    </source>
</evidence>
<evidence type="ECO:0000256" key="2">
    <source>
        <dbReference type="ARBA" id="ARBA00009142"/>
    </source>
</evidence>
<evidence type="ECO:0000256" key="8">
    <source>
        <dbReference type="RuleBase" id="RU363041"/>
    </source>
</evidence>
<comment type="caution">
    <text evidence="9">The sequence shown here is derived from an EMBL/GenBank/DDBJ whole genome shotgun (WGS) entry which is preliminary data.</text>
</comment>
<feature type="transmembrane region" description="Helical" evidence="8">
    <location>
        <begin position="76"/>
        <end position="94"/>
    </location>
</feature>
<keyword evidence="6 8" id="KW-1133">Transmembrane helix</keyword>
<dbReference type="GO" id="GO:0005886">
    <property type="term" value="C:plasma membrane"/>
    <property type="evidence" value="ECO:0007669"/>
    <property type="project" value="UniProtKB-SubCell"/>
</dbReference>
<evidence type="ECO:0000256" key="3">
    <source>
        <dbReference type="ARBA" id="ARBA00022448"/>
    </source>
</evidence>
<evidence type="ECO:0000313" key="9">
    <source>
        <dbReference type="EMBL" id="NJP38091.1"/>
    </source>
</evidence>
<reference evidence="9 10" key="1">
    <citation type="submission" date="2020-03" db="EMBL/GenBank/DDBJ databases">
        <title>Assessment of the enzymatic potential of alkaline-tolerant lipase obtained from Bacillus luteus H11 (technogenic soil) for the bioremediation of saline soils contaminated with petroleum substances.</title>
        <authorList>
            <person name="Kalwasinska A."/>
        </authorList>
    </citation>
    <scope>NUCLEOTIDE SEQUENCE [LARGE SCALE GENOMIC DNA]</scope>
    <source>
        <strain evidence="9 10">H11</strain>
    </source>
</reference>
<keyword evidence="5 8" id="KW-0812">Transmembrane</keyword>
<protein>
    <recommendedName>
        <fullName evidence="8">Probable membrane transporter protein</fullName>
    </recommendedName>
</protein>
<evidence type="ECO:0000256" key="1">
    <source>
        <dbReference type="ARBA" id="ARBA00004651"/>
    </source>
</evidence>
<name>A0A969TVK1_9BACI</name>
<evidence type="ECO:0000256" key="7">
    <source>
        <dbReference type="ARBA" id="ARBA00023136"/>
    </source>
</evidence>
<dbReference type="Pfam" id="PF01925">
    <property type="entry name" value="TauE"/>
    <property type="match status" value="1"/>
</dbReference>
<comment type="subcellular location">
    <subcellularLocation>
        <location evidence="1 8">Cell membrane</location>
        <topology evidence="1 8">Multi-pass membrane protein</topology>
    </subcellularLocation>
</comment>
<keyword evidence="4 8" id="KW-1003">Cell membrane</keyword>
<keyword evidence="3" id="KW-0813">Transport</keyword>
<dbReference type="InterPro" id="IPR002781">
    <property type="entry name" value="TM_pro_TauE-like"/>
</dbReference>
<sequence length="247" mass="26456">MDLPTGLLIITAVCALLIGISKTALPTLGIFVVAVMATIFPARESIGIVLPMLIAADLVAVFYYRRSVDWPTLFRLLPWVSGGLAVGFFFLFTMESGRAIEIALGLIITAMVVLQVRNMRKAPTTKADYSKLFLIVIGTLAGFTTMIGNAAGPVMAIFLLAAGLQKQAFIGTGAWFFLTVNLIKVPLYTSLGLITASSLTLNAMMLPFILLGTWAGIRLIRLIPQKLFSVLILILALAGGLRLLLGA</sequence>
<dbReference type="EMBL" id="JAATHJ010000016">
    <property type="protein sequence ID" value="NJP38091.1"/>
    <property type="molecule type" value="Genomic_DNA"/>
</dbReference>
<dbReference type="Proteomes" id="UP000752012">
    <property type="component" value="Unassembled WGS sequence"/>
</dbReference>
<feature type="transmembrane region" description="Helical" evidence="8">
    <location>
        <begin position="168"/>
        <end position="187"/>
    </location>
</feature>
<organism evidence="9 10">
    <name type="scientific">Alkalicoccus luteus</name>
    <dbReference type="NCBI Taxonomy" id="1237094"/>
    <lineage>
        <taxon>Bacteria</taxon>
        <taxon>Bacillati</taxon>
        <taxon>Bacillota</taxon>
        <taxon>Bacilli</taxon>
        <taxon>Bacillales</taxon>
        <taxon>Bacillaceae</taxon>
        <taxon>Alkalicoccus</taxon>
    </lineage>
</organism>
<feature type="transmembrane region" description="Helical" evidence="8">
    <location>
        <begin position="227"/>
        <end position="245"/>
    </location>
</feature>
<gene>
    <name evidence="9" type="ORF">HCN83_10905</name>
</gene>
<evidence type="ECO:0000256" key="5">
    <source>
        <dbReference type="ARBA" id="ARBA00022692"/>
    </source>
</evidence>
<feature type="transmembrane region" description="Helical" evidence="8">
    <location>
        <begin position="100"/>
        <end position="120"/>
    </location>
</feature>
<dbReference type="InterPro" id="IPR052017">
    <property type="entry name" value="TSUP"/>
</dbReference>